<dbReference type="EMBL" id="KZ819864">
    <property type="protein sequence ID" value="PWN51177.1"/>
    <property type="molecule type" value="Genomic_DNA"/>
</dbReference>
<evidence type="ECO:0000313" key="2">
    <source>
        <dbReference type="Proteomes" id="UP000245626"/>
    </source>
</evidence>
<protein>
    <submittedName>
        <fullName evidence="1">Uncharacterized protein</fullName>
    </submittedName>
</protein>
<evidence type="ECO:0000313" key="1">
    <source>
        <dbReference type="EMBL" id="PWN51177.1"/>
    </source>
</evidence>
<keyword evidence="2" id="KW-1185">Reference proteome</keyword>
<reference evidence="1 2" key="1">
    <citation type="journal article" date="2018" name="Mol. Biol. Evol.">
        <title>Broad Genomic Sampling Reveals a Smut Pathogenic Ancestry of the Fungal Clade Ustilaginomycotina.</title>
        <authorList>
            <person name="Kijpornyongpan T."/>
            <person name="Mondo S.J."/>
            <person name="Barry K."/>
            <person name="Sandor L."/>
            <person name="Lee J."/>
            <person name="Lipzen A."/>
            <person name="Pangilinan J."/>
            <person name="LaButti K."/>
            <person name="Hainaut M."/>
            <person name="Henrissat B."/>
            <person name="Grigoriev I.V."/>
            <person name="Spatafora J.W."/>
            <person name="Aime M.C."/>
        </authorList>
    </citation>
    <scope>NUCLEOTIDE SEQUENCE [LARGE SCALE GENOMIC DNA]</scope>
    <source>
        <strain evidence="1 2">SA 807</strain>
    </source>
</reference>
<organism evidence="1 2">
    <name type="scientific">Violaceomyces palustris</name>
    <dbReference type="NCBI Taxonomy" id="1673888"/>
    <lineage>
        <taxon>Eukaryota</taxon>
        <taxon>Fungi</taxon>
        <taxon>Dikarya</taxon>
        <taxon>Basidiomycota</taxon>
        <taxon>Ustilaginomycotina</taxon>
        <taxon>Ustilaginomycetes</taxon>
        <taxon>Violaceomycetales</taxon>
        <taxon>Violaceomycetaceae</taxon>
        <taxon>Violaceomyces</taxon>
    </lineage>
</organism>
<gene>
    <name evidence="1" type="ORF">IE53DRAFT_386472</name>
</gene>
<name>A0ACD0NZH3_9BASI</name>
<sequence length="587" mass="64813">MARRSWLQVYLALVLLRSWLALTGTAYIHPDEWFQSGEVIAGDLFGIQTTRTWEFTVSKPCRSMASLRLSTLPLALLSYLLAQWRQAVKAEHLFLVQRSTGFLLSLILDLSCALLAPRSKRALTLLLLASSSSVLTFHVRPFSNSIESCMLALALVVIQRLCELTSVLRPKKTVEKKSPTRSDSIAWILNSLAFGAILSIGLFSRFTFAIFAASSGLVFLALAWSRAEGHVGKWVSTISVAIVSFLATSAAHITFDSTYYSSDAGVQEAAVGAKWYDKLHVTPWNAFSYNLGSENLAQHGIHPRWLHALVNYPMIVGLAPFATLVLAQVKSWRSKKPSLSKLGDVGGSGKVMSSVYKGTIVMSLLGLSISPHQEPRFLLPLVLPSILLICHTSERGLVSPPLRNAFITCHLLQSLLQTLFFGYLHQGGLVPAMLWTSEHRGSSGVDMHKFIFWRTFKPPAHLIPTLSTAGDRVGVPNHIIDLGSSTAEKVESYLEGLGGRVGEDVYLFAPRWAMLSRGEERKREEEEAAEGDERVAVFGKSRLRLIYSTRIPNLDMDHIPEMMGAVRKVGFGRGLDLGVYKVGYQET</sequence>
<proteinExistence type="predicted"/>
<accession>A0ACD0NZH3</accession>
<dbReference type="Proteomes" id="UP000245626">
    <property type="component" value="Unassembled WGS sequence"/>
</dbReference>